<accession>A0A0A5G520</accession>
<dbReference type="RefSeq" id="WP_027446913.1">
    <property type="nucleotide sequence ID" value="NZ_AULJ01000043.1"/>
</dbReference>
<reference evidence="3 4" key="1">
    <citation type="submission" date="2013-08" db="EMBL/GenBank/DDBJ databases">
        <authorList>
            <person name="Huang J."/>
            <person name="Wang G."/>
        </authorList>
    </citation>
    <scope>NUCLEOTIDE SEQUENCE [LARGE SCALE GENOMIC DNA]</scope>
    <source>
        <strain evidence="3 4">BH030004</strain>
    </source>
</reference>
<keyword evidence="1" id="KW-0175">Coiled coil</keyword>
<evidence type="ECO:0000313" key="4">
    <source>
        <dbReference type="Proteomes" id="UP000030403"/>
    </source>
</evidence>
<name>A0A0A5G520_9BACI</name>
<dbReference type="AlphaFoldDB" id="A0A0A5G520"/>
<feature type="chain" id="PRO_5038353481" description="PepSY domain-containing protein" evidence="2">
    <location>
        <begin position="23"/>
        <end position="168"/>
    </location>
</feature>
<dbReference type="EMBL" id="AVPF01000026">
    <property type="protein sequence ID" value="KGX87139.1"/>
    <property type="molecule type" value="Genomic_DNA"/>
</dbReference>
<dbReference type="PROSITE" id="PS51257">
    <property type="entry name" value="PROKAR_LIPOPROTEIN"/>
    <property type="match status" value="1"/>
</dbReference>
<evidence type="ECO:0008006" key="5">
    <source>
        <dbReference type="Google" id="ProtNLM"/>
    </source>
</evidence>
<evidence type="ECO:0000313" key="3">
    <source>
        <dbReference type="EMBL" id="KGX87139.1"/>
    </source>
</evidence>
<feature type="coiled-coil region" evidence="1">
    <location>
        <begin position="29"/>
        <end position="63"/>
    </location>
</feature>
<protein>
    <recommendedName>
        <fullName evidence="5">PepSY domain-containing protein</fullName>
    </recommendedName>
</protein>
<keyword evidence="2" id="KW-0732">Signal</keyword>
<sequence>MRSILIPIVLIATMIMTSCSTSTNNTKEFQKLNEKITELQTQQEDLQSKLEKSEKRLYILQSKMVKQSDILEIKEDTTYIKSMVGNLEGIYISEGAARKKAESLTSNEVEKWSVTFNEDYDYDENNEDNLVRDVWVVKAFHPPGNKTIYYIDAITKEVVNLSEIESKH</sequence>
<comment type="caution">
    <text evidence="3">The sequence shown here is derived from an EMBL/GenBank/DDBJ whole genome shotgun (WGS) entry which is preliminary data.</text>
</comment>
<proteinExistence type="predicted"/>
<gene>
    <name evidence="3" type="ORF">N783_10400</name>
</gene>
<evidence type="ECO:0000256" key="2">
    <source>
        <dbReference type="SAM" id="SignalP"/>
    </source>
</evidence>
<evidence type="ECO:0000256" key="1">
    <source>
        <dbReference type="SAM" id="Coils"/>
    </source>
</evidence>
<dbReference type="Proteomes" id="UP000030403">
    <property type="component" value="Unassembled WGS sequence"/>
</dbReference>
<feature type="signal peptide" evidence="2">
    <location>
        <begin position="1"/>
        <end position="22"/>
    </location>
</feature>
<keyword evidence="4" id="KW-1185">Reference proteome</keyword>
<dbReference type="STRING" id="1385511.GCA_000425225_03303"/>
<organism evidence="3 4">
    <name type="scientific">Pontibacillus marinus BH030004 = DSM 16465</name>
    <dbReference type="NCBI Taxonomy" id="1385511"/>
    <lineage>
        <taxon>Bacteria</taxon>
        <taxon>Bacillati</taxon>
        <taxon>Bacillota</taxon>
        <taxon>Bacilli</taxon>
        <taxon>Bacillales</taxon>
        <taxon>Bacillaceae</taxon>
        <taxon>Pontibacillus</taxon>
    </lineage>
</organism>